<evidence type="ECO:0000256" key="6">
    <source>
        <dbReference type="ARBA" id="ARBA00023136"/>
    </source>
</evidence>
<proteinExistence type="inferred from homology"/>
<dbReference type="InterPro" id="IPR011701">
    <property type="entry name" value="MFS"/>
</dbReference>
<evidence type="ECO:0000256" key="5">
    <source>
        <dbReference type="ARBA" id="ARBA00022989"/>
    </source>
</evidence>
<feature type="transmembrane region" description="Helical" evidence="7">
    <location>
        <begin position="7"/>
        <end position="26"/>
    </location>
</feature>
<sequence length="389" mass="41416">MPVYYWFPILGCLGIGFMFMNIPPVATQFMQLFHVGYSGLSFLLSALFWTHALAQIPAGLIIDRLGILRSLVISTILCTVCSLAPFLAPHNLALAIVMRLVVGMASAMLFLGVVSVVKVLAPPQFLARAQGMQGAAFSLGTMVPYLVLPFFEAQGWVVSYIMVALMPALLLLALLWTPRDSLRQKTMSGTDNSIWLALKSVARSKQLWFLGCCHGFSFGTITALGSWLPTVLADRDQNNGPEHWALATGVVLLAGTFARIGGGEMAGRSGLHKLLTRLVLGISLLYTAMALMPGPLTTLAAGVCLAVFCGGTYAAVFVLTIRTTGPGLVATGVGFMATVACLINVLLTLLMGNVREYAGSFGPALLVTALCTAALYLWGRRLCGDGSFN</sequence>
<name>A0A212L2R5_9BACT</name>
<feature type="transmembrane region" description="Helical" evidence="7">
    <location>
        <begin position="243"/>
        <end position="262"/>
    </location>
</feature>
<keyword evidence="5 7" id="KW-1133">Transmembrane helix</keyword>
<feature type="transmembrane region" description="Helical" evidence="7">
    <location>
        <begin position="328"/>
        <end position="351"/>
    </location>
</feature>
<evidence type="ECO:0000256" key="1">
    <source>
        <dbReference type="ARBA" id="ARBA00004127"/>
    </source>
</evidence>
<organism evidence="9">
    <name type="scientific">uncultured Desulfovibrio sp</name>
    <dbReference type="NCBI Taxonomy" id="167968"/>
    <lineage>
        <taxon>Bacteria</taxon>
        <taxon>Pseudomonadati</taxon>
        <taxon>Thermodesulfobacteriota</taxon>
        <taxon>Desulfovibrionia</taxon>
        <taxon>Desulfovibrionales</taxon>
        <taxon>Desulfovibrionaceae</taxon>
        <taxon>Desulfovibrio</taxon>
        <taxon>environmental samples</taxon>
    </lineage>
</organism>
<evidence type="ECO:0000259" key="8">
    <source>
        <dbReference type="PROSITE" id="PS50850"/>
    </source>
</evidence>
<dbReference type="InterPro" id="IPR020846">
    <property type="entry name" value="MFS_dom"/>
</dbReference>
<dbReference type="GO" id="GO:0016020">
    <property type="term" value="C:membrane"/>
    <property type="evidence" value="ECO:0007669"/>
    <property type="project" value="TreeGrafter"/>
</dbReference>
<accession>A0A212L2R5</accession>
<feature type="domain" description="Major facilitator superfamily (MFS) profile" evidence="8">
    <location>
        <begin position="4"/>
        <end position="389"/>
    </location>
</feature>
<dbReference type="AlphaFoldDB" id="A0A212L2R5"/>
<dbReference type="GO" id="GO:0022857">
    <property type="term" value="F:transmembrane transporter activity"/>
    <property type="evidence" value="ECO:0007669"/>
    <property type="project" value="InterPro"/>
</dbReference>
<comment type="subcellular location">
    <subcellularLocation>
        <location evidence="1">Endomembrane system</location>
        <topology evidence="1">Multi-pass membrane protein</topology>
    </subcellularLocation>
</comment>
<dbReference type="RefSeq" id="WP_179979939.1">
    <property type="nucleotide sequence ID" value="NZ_LT608333.1"/>
</dbReference>
<feature type="transmembrane region" description="Helical" evidence="7">
    <location>
        <begin position="274"/>
        <end position="293"/>
    </location>
</feature>
<dbReference type="SUPFAM" id="SSF103473">
    <property type="entry name" value="MFS general substrate transporter"/>
    <property type="match status" value="1"/>
</dbReference>
<feature type="transmembrane region" description="Helical" evidence="7">
    <location>
        <begin position="299"/>
        <end position="321"/>
    </location>
</feature>
<reference evidence="9" key="1">
    <citation type="submission" date="2016-08" db="EMBL/GenBank/DDBJ databases">
        <authorList>
            <person name="Seilhamer J.J."/>
        </authorList>
    </citation>
    <scope>NUCLEOTIDE SEQUENCE</scope>
    <source>
        <strain evidence="9">86-1</strain>
    </source>
</reference>
<feature type="transmembrane region" description="Helical" evidence="7">
    <location>
        <begin position="207"/>
        <end position="228"/>
    </location>
</feature>
<protein>
    <submittedName>
        <fullName evidence="9">Transporter, major facilitator family protein</fullName>
    </submittedName>
</protein>
<keyword evidence="6 7" id="KW-0472">Membrane</keyword>
<gene>
    <name evidence="9" type="ORF">KL86DES1_20240</name>
</gene>
<feature type="transmembrane region" description="Helical" evidence="7">
    <location>
        <begin position="357"/>
        <end position="378"/>
    </location>
</feature>
<dbReference type="PROSITE" id="PS50850">
    <property type="entry name" value="MFS"/>
    <property type="match status" value="1"/>
</dbReference>
<dbReference type="Pfam" id="PF07690">
    <property type="entry name" value="MFS_1"/>
    <property type="match status" value="1"/>
</dbReference>
<dbReference type="EMBL" id="FMJC01000002">
    <property type="protein sequence ID" value="SCM71851.1"/>
    <property type="molecule type" value="Genomic_DNA"/>
</dbReference>
<dbReference type="GO" id="GO:0012505">
    <property type="term" value="C:endomembrane system"/>
    <property type="evidence" value="ECO:0007669"/>
    <property type="project" value="UniProtKB-SubCell"/>
</dbReference>
<dbReference type="InterPro" id="IPR051788">
    <property type="entry name" value="MFS_Transporter"/>
</dbReference>
<feature type="transmembrane region" description="Helical" evidence="7">
    <location>
        <begin position="94"/>
        <end position="120"/>
    </location>
</feature>
<dbReference type="PANTHER" id="PTHR23514">
    <property type="entry name" value="BYPASS OF STOP CODON PROTEIN 6"/>
    <property type="match status" value="1"/>
</dbReference>
<keyword evidence="4 7" id="KW-0812">Transmembrane</keyword>
<feature type="transmembrane region" description="Helical" evidence="7">
    <location>
        <begin position="132"/>
        <end position="151"/>
    </location>
</feature>
<keyword evidence="3" id="KW-0813">Transport</keyword>
<feature type="transmembrane region" description="Helical" evidence="7">
    <location>
        <begin position="157"/>
        <end position="177"/>
    </location>
</feature>
<evidence type="ECO:0000256" key="7">
    <source>
        <dbReference type="SAM" id="Phobius"/>
    </source>
</evidence>
<dbReference type="Gene3D" id="1.20.1250.20">
    <property type="entry name" value="MFS general substrate transporter like domains"/>
    <property type="match status" value="1"/>
</dbReference>
<dbReference type="InterPro" id="IPR036259">
    <property type="entry name" value="MFS_trans_sf"/>
</dbReference>
<comment type="similarity">
    <text evidence="2">Belongs to the major facilitator superfamily.</text>
</comment>
<feature type="transmembrane region" description="Helical" evidence="7">
    <location>
        <begin position="66"/>
        <end position="88"/>
    </location>
</feature>
<feature type="transmembrane region" description="Helical" evidence="7">
    <location>
        <begin position="32"/>
        <end position="54"/>
    </location>
</feature>
<evidence type="ECO:0000256" key="2">
    <source>
        <dbReference type="ARBA" id="ARBA00008335"/>
    </source>
</evidence>
<evidence type="ECO:0000256" key="4">
    <source>
        <dbReference type="ARBA" id="ARBA00022692"/>
    </source>
</evidence>
<dbReference type="PANTHER" id="PTHR23514:SF3">
    <property type="entry name" value="BYPASS OF STOP CODON PROTEIN 6"/>
    <property type="match status" value="1"/>
</dbReference>
<evidence type="ECO:0000313" key="9">
    <source>
        <dbReference type="EMBL" id="SCM71851.1"/>
    </source>
</evidence>
<evidence type="ECO:0000256" key="3">
    <source>
        <dbReference type="ARBA" id="ARBA00022448"/>
    </source>
</evidence>